<dbReference type="InterPro" id="IPR020846">
    <property type="entry name" value="MFS_dom"/>
</dbReference>
<evidence type="ECO:0000256" key="2">
    <source>
        <dbReference type="ARBA" id="ARBA00022692"/>
    </source>
</evidence>
<keyword evidence="8" id="KW-1185">Reference proteome</keyword>
<keyword evidence="4 5" id="KW-0472">Membrane</keyword>
<comment type="subcellular location">
    <subcellularLocation>
        <location evidence="1">Membrane</location>
        <topology evidence="1">Multi-pass membrane protein</topology>
    </subcellularLocation>
</comment>
<dbReference type="PANTHER" id="PTHR23502:SF5">
    <property type="entry name" value="QUINIDINE RESISTANCE PROTEIN 3"/>
    <property type="match status" value="1"/>
</dbReference>
<keyword evidence="3 5" id="KW-1133">Transmembrane helix</keyword>
<dbReference type="Pfam" id="PF07690">
    <property type="entry name" value="MFS_1"/>
    <property type="match status" value="1"/>
</dbReference>
<gene>
    <name evidence="7" type="ORF">C2G38_2008974</name>
</gene>
<name>A0A397TZT4_9GLOM</name>
<evidence type="ECO:0000256" key="5">
    <source>
        <dbReference type="SAM" id="Phobius"/>
    </source>
</evidence>
<reference evidence="7 8" key="1">
    <citation type="submission" date="2018-06" db="EMBL/GenBank/DDBJ databases">
        <title>Comparative genomics reveals the genomic features of Rhizophagus irregularis, R. cerebriforme, R. diaphanum and Gigaspora rosea, and their symbiotic lifestyle signature.</title>
        <authorList>
            <person name="Morin E."/>
            <person name="San Clemente H."/>
            <person name="Chen E.C.H."/>
            <person name="De La Providencia I."/>
            <person name="Hainaut M."/>
            <person name="Kuo A."/>
            <person name="Kohler A."/>
            <person name="Murat C."/>
            <person name="Tang N."/>
            <person name="Roy S."/>
            <person name="Loubradou J."/>
            <person name="Henrissat B."/>
            <person name="Grigoriev I.V."/>
            <person name="Corradi N."/>
            <person name="Roux C."/>
            <person name="Martin F.M."/>
        </authorList>
    </citation>
    <scope>NUCLEOTIDE SEQUENCE [LARGE SCALE GENOMIC DNA]</scope>
    <source>
        <strain evidence="7 8">DAOM 194757</strain>
    </source>
</reference>
<feature type="domain" description="Major facilitator superfamily (MFS) profile" evidence="6">
    <location>
        <begin position="37"/>
        <end position="442"/>
    </location>
</feature>
<feature type="transmembrane region" description="Helical" evidence="5">
    <location>
        <begin position="418"/>
        <end position="439"/>
    </location>
</feature>
<evidence type="ECO:0000313" key="7">
    <source>
        <dbReference type="EMBL" id="RIB03454.1"/>
    </source>
</evidence>
<feature type="transmembrane region" description="Helical" evidence="5">
    <location>
        <begin position="352"/>
        <end position="373"/>
    </location>
</feature>
<feature type="transmembrane region" description="Helical" evidence="5">
    <location>
        <begin position="71"/>
        <end position="92"/>
    </location>
</feature>
<keyword evidence="2 5" id="KW-0812">Transmembrane</keyword>
<feature type="transmembrane region" description="Helical" evidence="5">
    <location>
        <begin position="104"/>
        <end position="128"/>
    </location>
</feature>
<dbReference type="AlphaFoldDB" id="A0A397TZT4"/>
<feature type="transmembrane region" description="Helical" evidence="5">
    <location>
        <begin position="251"/>
        <end position="272"/>
    </location>
</feature>
<comment type="caution">
    <text evidence="7">The sequence shown here is derived from an EMBL/GenBank/DDBJ whole genome shotgun (WGS) entry which is preliminary data.</text>
</comment>
<dbReference type="STRING" id="44941.A0A397TZT4"/>
<dbReference type="EMBL" id="QKWP01002403">
    <property type="protein sequence ID" value="RIB03454.1"/>
    <property type="molecule type" value="Genomic_DNA"/>
</dbReference>
<dbReference type="OrthoDB" id="3936150at2759"/>
<dbReference type="Proteomes" id="UP000266673">
    <property type="component" value="Unassembled WGS sequence"/>
</dbReference>
<dbReference type="InterPro" id="IPR036259">
    <property type="entry name" value="MFS_trans_sf"/>
</dbReference>
<dbReference type="InterPro" id="IPR011701">
    <property type="entry name" value="MFS"/>
</dbReference>
<evidence type="ECO:0000259" key="6">
    <source>
        <dbReference type="PROSITE" id="PS50850"/>
    </source>
</evidence>
<dbReference type="Gene3D" id="1.20.1720.10">
    <property type="entry name" value="Multidrug resistance protein D"/>
    <property type="match status" value="1"/>
</dbReference>
<evidence type="ECO:0000256" key="3">
    <source>
        <dbReference type="ARBA" id="ARBA00022989"/>
    </source>
</evidence>
<dbReference type="GO" id="GO:0005886">
    <property type="term" value="C:plasma membrane"/>
    <property type="evidence" value="ECO:0007669"/>
    <property type="project" value="TreeGrafter"/>
</dbReference>
<dbReference type="SUPFAM" id="SSF103473">
    <property type="entry name" value="MFS general substrate transporter"/>
    <property type="match status" value="1"/>
</dbReference>
<feature type="transmembrane region" description="Helical" evidence="5">
    <location>
        <begin position="162"/>
        <end position="184"/>
    </location>
</feature>
<feature type="transmembrane region" description="Helical" evidence="5">
    <location>
        <begin position="385"/>
        <end position="406"/>
    </location>
</feature>
<proteinExistence type="predicted"/>
<feature type="transmembrane region" description="Helical" evidence="5">
    <location>
        <begin position="284"/>
        <end position="304"/>
    </location>
</feature>
<evidence type="ECO:0000256" key="1">
    <source>
        <dbReference type="ARBA" id="ARBA00004141"/>
    </source>
</evidence>
<dbReference type="GO" id="GO:0022857">
    <property type="term" value="F:transmembrane transporter activity"/>
    <property type="evidence" value="ECO:0007669"/>
    <property type="project" value="InterPro"/>
</dbReference>
<dbReference type="PANTHER" id="PTHR23502">
    <property type="entry name" value="MAJOR FACILITATOR SUPERFAMILY"/>
    <property type="match status" value="1"/>
</dbReference>
<feature type="transmembrane region" description="Helical" evidence="5">
    <location>
        <begin position="134"/>
        <end position="155"/>
    </location>
</feature>
<accession>A0A397TZT4</accession>
<feature type="transmembrane region" description="Helical" evidence="5">
    <location>
        <begin position="325"/>
        <end position="346"/>
    </location>
</feature>
<organism evidence="7 8">
    <name type="scientific">Gigaspora rosea</name>
    <dbReference type="NCBI Taxonomy" id="44941"/>
    <lineage>
        <taxon>Eukaryota</taxon>
        <taxon>Fungi</taxon>
        <taxon>Fungi incertae sedis</taxon>
        <taxon>Mucoromycota</taxon>
        <taxon>Glomeromycotina</taxon>
        <taxon>Glomeromycetes</taxon>
        <taxon>Diversisporales</taxon>
        <taxon>Gigasporaceae</taxon>
        <taxon>Gigaspora</taxon>
    </lineage>
</organism>
<feature type="transmembrane region" description="Helical" evidence="5">
    <location>
        <begin position="36"/>
        <end position="59"/>
    </location>
</feature>
<feature type="transmembrane region" description="Helical" evidence="5">
    <location>
        <begin position="190"/>
        <end position="212"/>
    </location>
</feature>
<evidence type="ECO:0000256" key="4">
    <source>
        <dbReference type="ARBA" id="ARBA00023136"/>
    </source>
</evidence>
<sequence length="454" mass="50250">MNWSIKKKTEESIQIRETESTSLNNPINWPIKKKQFIVFIISLAGTIAPISSTIFFPAIIKIGINLKASQILANSIISTFILFMGITPLGWASYSDTRETRRRVYLISLIIYVVASVVCAISNNIWQLLVMRSFQAFGGSATLISGAGTISDIFIPTERGRAYGWFYLGPIIGPVIGPTIGGYITQYLGWRFIFVFLSIYGGAILVIIIFALPETFRHTQLSLATAPLPKKRFNPFLPLALLRYPNLSLPILYISIIFSALFVQNTLIPIAFSTEFNLSPSNIGLVFLSPGIGFSLGSIISGSYSDFILAKNREKYGSICPEIRINSVWLGSVLVPVSLLAYGWFIVKNVHIVLPILSMFFFGLGTMLIFNGSSTYLIDAFPGQSASAIAVNNCFRYLAASIMSFASIPLENSLGTGLLYTLLTVFIILGTFCMVAVYFKGKKWREQFQNQILL</sequence>
<protein>
    <submittedName>
        <fullName evidence="7">Major facilitator superfamily domain-containing protein</fullName>
    </submittedName>
</protein>
<evidence type="ECO:0000313" key="8">
    <source>
        <dbReference type="Proteomes" id="UP000266673"/>
    </source>
</evidence>
<dbReference type="PROSITE" id="PS50850">
    <property type="entry name" value="MFS"/>
    <property type="match status" value="1"/>
</dbReference>